<reference evidence="4" key="1">
    <citation type="submission" date="2019-01" db="EMBL/GenBank/DDBJ databases">
        <title>Cytophagaceae bacterium strain CAR-16.</title>
        <authorList>
            <person name="Chen W.-M."/>
        </authorList>
    </citation>
    <scope>NUCLEOTIDE SEQUENCE [LARGE SCALE GENOMIC DNA]</scope>
    <source>
        <strain evidence="4">ICH-30</strain>
    </source>
</reference>
<name>A0A4Q1KTX0_9FLAO</name>
<dbReference type="Proteomes" id="UP000289734">
    <property type="component" value="Unassembled WGS sequence"/>
</dbReference>
<dbReference type="Pfam" id="PF10988">
    <property type="entry name" value="DUF2807"/>
    <property type="match status" value="1"/>
</dbReference>
<feature type="signal peptide" evidence="1">
    <location>
        <begin position="1"/>
        <end position="17"/>
    </location>
</feature>
<evidence type="ECO:0000313" key="3">
    <source>
        <dbReference type="EMBL" id="RXR33641.1"/>
    </source>
</evidence>
<evidence type="ECO:0000259" key="2">
    <source>
        <dbReference type="Pfam" id="PF10988"/>
    </source>
</evidence>
<accession>A0A4Q1KTX0</accession>
<dbReference type="OrthoDB" id="704821at2"/>
<organism evidence="3 4">
    <name type="scientific">Flavobacterium piscinae</name>
    <dbReference type="NCBI Taxonomy" id="2506424"/>
    <lineage>
        <taxon>Bacteria</taxon>
        <taxon>Pseudomonadati</taxon>
        <taxon>Bacteroidota</taxon>
        <taxon>Flavobacteriia</taxon>
        <taxon>Flavobacteriales</taxon>
        <taxon>Flavobacteriaceae</taxon>
        <taxon>Flavobacterium</taxon>
    </lineage>
</organism>
<comment type="caution">
    <text evidence="3">The sequence shown here is derived from an EMBL/GenBank/DDBJ whole genome shotgun (WGS) entry which is preliminary data.</text>
</comment>
<dbReference type="Gene3D" id="2.160.20.120">
    <property type="match status" value="1"/>
</dbReference>
<sequence length="222" mass="23982">MKKIIFLFILTTSPLFAQTVTKSPGDFTTVKIFDRISAQLIPSNENKVEIKGSRAAEVEVVNNNGDLKIRMPLTKLLKGETIEATVYYKKLEGVEASEGSYVNAEKTIKAVNFELNAKEGAEIKIALNVQKCNSKASTGGKINITGTTQNQEVIVTSGGEVNANKFNSNQTTVSINAGGNASIHATDYVDAKVRAGGYIYIYGKPKQIDQKTVLGGSIKEMN</sequence>
<keyword evidence="1" id="KW-0732">Signal</keyword>
<evidence type="ECO:0000256" key="1">
    <source>
        <dbReference type="SAM" id="SignalP"/>
    </source>
</evidence>
<keyword evidence="4" id="KW-1185">Reference proteome</keyword>
<evidence type="ECO:0000313" key="4">
    <source>
        <dbReference type="Proteomes" id="UP000289734"/>
    </source>
</evidence>
<dbReference type="InterPro" id="IPR021255">
    <property type="entry name" value="DUF2807"/>
</dbReference>
<protein>
    <submittedName>
        <fullName evidence="3">DUF2807 domain-containing protein</fullName>
    </submittedName>
</protein>
<proteinExistence type="predicted"/>
<feature type="chain" id="PRO_5020603928" evidence="1">
    <location>
        <begin position="18"/>
        <end position="222"/>
    </location>
</feature>
<feature type="domain" description="Putative auto-transporter adhesin head GIN" evidence="2">
    <location>
        <begin position="26"/>
        <end position="205"/>
    </location>
</feature>
<gene>
    <name evidence="3" type="ORF">EQG68_05290</name>
</gene>
<dbReference type="EMBL" id="SBKQ01000004">
    <property type="protein sequence ID" value="RXR33641.1"/>
    <property type="molecule type" value="Genomic_DNA"/>
</dbReference>
<dbReference type="AlphaFoldDB" id="A0A4Q1KTX0"/>
<dbReference type="RefSeq" id="WP_129463741.1">
    <property type="nucleotide sequence ID" value="NZ_SBKQ01000004.1"/>
</dbReference>